<feature type="transmembrane region" description="Helical" evidence="4">
    <location>
        <begin position="21"/>
        <end position="44"/>
    </location>
</feature>
<dbReference type="PANTHER" id="PTHR30061:SF50">
    <property type="entry name" value="MALTOSE_MALTODEXTRIN-BINDING PERIPLASMIC PROTEIN"/>
    <property type="match status" value="1"/>
</dbReference>
<evidence type="ECO:0000256" key="2">
    <source>
        <dbReference type="ARBA" id="ARBA00022448"/>
    </source>
</evidence>
<dbReference type="GO" id="GO:0055052">
    <property type="term" value="C:ATP-binding cassette (ABC) transporter complex, substrate-binding subunit-containing"/>
    <property type="evidence" value="ECO:0007669"/>
    <property type="project" value="TreeGrafter"/>
</dbReference>
<keyword evidence="2" id="KW-0813">Transport</keyword>
<evidence type="ECO:0000313" key="5">
    <source>
        <dbReference type="EMBL" id="GIF80614.1"/>
    </source>
</evidence>
<dbReference type="SUPFAM" id="SSF53850">
    <property type="entry name" value="Periplasmic binding protein-like II"/>
    <property type="match status" value="1"/>
</dbReference>
<proteinExistence type="inferred from homology"/>
<dbReference type="AlphaFoldDB" id="A0A8J3JME9"/>
<dbReference type="EMBL" id="BONF01000010">
    <property type="protein sequence ID" value="GIF80614.1"/>
    <property type="molecule type" value="Genomic_DNA"/>
</dbReference>
<comment type="caution">
    <text evidence="5">The sequence shown here is derived from an EMBL/GenBank/DDBJ whole genome shotgun (WGS) entry which is preliminary data.</text>
</comment>
<keyword evidence="4" id="KW-0472">Membrane</keyword>
<keyword evidence="6" id="KW-1185">Reference proteome</keyword>
<keyword evidence="4" id="KW-0812">Transmembrane</keyword>
<comment type="similarity">
    <text evidence="1">Belongs to the bacterial solute-binding protein 1 family.</text>
</comment>
<keyword evidence="3" id="KW-0732">Signal</keyword>
<protein>
    <submittedName>
        <fullName evidence="5">ABC transporter substrate-binding protein</fullName>
    </submittedName>
</protein>
<evidence type="ECO:0000256" key="4">
    <source>
        <dbReference type="SAM" id="Phobius"/>
    </source>
</evidence>
<reference evidence="5 6" key="1">
    <citation type="submission" date="2021-01" db="EMBL/GenBank/DDBJ databases">
        <title>Whole genome shotgun sequence of Catellatospora bangladeshensis NBRC 107357.</title>
        <authorList>
            <person name="Komaki H."/>
            <person name="Tamura T."/>
        </authorList>
    </citation>
    <scope>NUCLEOTIDE SEQUENCE [LARGE SCALE GENOMIC DNA]</scope>
    <source>
        <strain evidence="5 6">NBRC 107357</strain>
    </source>
</reference>
<dbReference type="RefSeq" id="WP_203744403.1">
    <property type="nucleotide sequence ID" value="NZ_BONF01000010.1"/>
</dbReference>
<dbReference type="PANTHER" id="PTHR30061">
    <property type="entry name" value="MALTOSE-BINDING PERIPLASMIC PROTEIN"/>
    <property type="match status" value="1"/>
</dbReference>
<sequence>MTVSSELLDGMFDAARRRRGTLTGLGGVAAGLVVGYLAAVLLAAPAPDPAALEPGELVVLSGADESTGAQRRALIEQWNADPRLPDARLVEVSGGADAHRAEMVRRAQAGDRTVDIYNLDVTWTAEFADAGWIRPLDETVTDTSGFLEKPLATCRYHDRLWALPFNTDAGLLFYHADLTGDEPPTNLAGIRTVTNEVFARPGGPPAGLEAGYTGQLRDYEGLTVNALEAIWAAGGEVVDADGEVVVDSPATRAALTQLALGMTEGNPRTVLPASLGFDERAGTLAFQERRVLFMRNWPVAYGQLVAAEAGAAPLRIGTQPITDSVLGGQNLAIASGSDQPEAARRLIEFLTGERSQQLLFERGGFAATRELIYRDAAVRKAFPYADDLLTAVRAARLRPVTPRYAQFSEVFRRGVGYALRHGGQLPDGFADALRAALSGTPGGPRLP</sequence>
<keyword evidence="4" id="KW-1133">Transmembrane helix</keyword>
<dbReference type="GO" id="GO:0015768">
    <property type="term" value="P:maltose transport"/>
    <property type="evidence" value="ECO:0007669"/>
    <property type="project" value="TreeGrafter"/>
</dbReference>
<dbReference type="GO" id="GO:0042956">
    <property type="term" value="P:maltodextrin transmembrane transport"/>
    <property type="evidence" value="ECO:0007669"/>
    <property type="project" value="TreeGrafter"/>
</dbReference>
<organism evidence="5 6">
    <name type="scientific">Catellatospora bangladeshensis</name>
    <dbReference type="NCBI Taxonomy" id="310355"/>
    <lineage>
        <taxon>Bacteria</taxon>
        <taxon>Bacillati</taxon>
        <taxon>Actinomycetota</taxon>
        <taxon>Actinomycetes</taxon>
        <taxon>Micromonosporales</taxon>
        <taxon>Micromonosporaceae</taxon>
        <taxon>Catellatospora</taxon>
    </lineage>
</organism>
<accession>A0A8J3JME9</accession>
<evidence type="ECO:0000313" key="6">
    <source>
        <dbReference type="Proteomes" id="UP000601223"/>
    </source>
</evidence>
<name>A0A8J3JME9_9ACTN</name>
<dbReference type="Gene3D" id="3.40.190.10">
    <property type="entry name" value="Periplasmic binding protein-like II"/>
    <property type="match status" value="2"/>
</dbReference>
<evidence type="ECO:0000256" key="3">
    <source>
        <dbReference type="ARBA" id="ARBA00022729"/>
    </source>
</evidence>
<dbReference type="InterPro" id="IPR006059">
    <property type="entry name" value="SBP"/>
</dbReference>
<dbReference type="Proteomes" id="UP000601223">
    <property type="component" value="Unassembled WGS sequence"/>
</dbReference>
<gene>
    <name evidence="5" type="ORF">Cba03nite_19630</name>
</gene>
<evidence type="ECO:0000256" key="1">
    <source>
        <dbReference type="ARBA" id="ARBA00008520"/>
    </source>
</evidence>
<dbReference type="Pfam" id="PF01547">
    <property type="entry name" value="SBP_bac_1"/>
    <property type="match status" value="1"/>
</dbReference>
<dbReference type="GO" id="GO:1901982">
    <property type="term" value="F:maltose binding"/>
    <property type="evidence" value="ECO:0007669"/>
    <property type="project" value="TreeGrafter"/>
</dbReference>